<evidence type="ECO:0000256" key="2">
    <source>
        <dbReference type="SAM" id="MobiDB-lite"/>
    </source>
</evidence>
<dbReference type="PANTHER" id="PTHR43173:SF37">
    <property type="entry name" value="ABC1 FAMILY PROTEIN C10F6.14C"/>
    <property type="match status" value="1"/>
</dbReference>
<feature type="compositionally biased region" description="Basic and acidic residues" evidence="2">
    <location>
        <begin position="517"/>
        <end position="531"/>
    </location>
</feature>
<reference evidence="4 5" key="1">
    <citation type="submission" date="2019-12" db="EMBL/GenBank/DDBJ databases">
        <authorList>
            <person name="Floudas D."/>
            <person name="Bentzer J."/>
            <person name="Ahren D."/>
            <person name="Johansson T."/>
            <person name="Persson P."/>
            <person name="Tunlid A."/>
        </authorList>
    </citation>
    <scope>NUCLEOTIDE SEQUENCE [LARGE SCALE GENOMIC DNA]</scope>
    <source>
        <strain evidence="4 5">CBS 102.39</strain>
    </source>
</reference>
<keyword evidence="5" id="KW-1185">Reference proteome</keyword>
<dbReference type="Proteomes" id="UP000521872">
    <property type="component" value="Unassembled WGS sequence"/>
</dbReference>
<dbReference type="InterPro" id="IPR051130">
    <property type="entry name" value="Mito_struct-func_regulator"/>
</dbReference>
<dbReference type="EMBL" id="JAACJL010000002">
    <property type="protein sequence ID" value="KAF4622044.1"/>
    <property type="molecule type" value="Genomic_DNA"/>
</dbReference>
<feature type="compositionally biased region" description="Polar residues" evidence="2">
    <location>
        <begin position="24"/>
        <end position="37"/>
    </location>
</feature>
<dbReference type="AlphaFoldDB" id="A0A8H4R496"/>
<dbReference type="PANTHER" id="PTHR43173">
    <property type="entry name" value="ABC1 FAMILY PROTEIN"/>
    <property type="match status" value="1"/>
</dbReference>
<dbReference type="InterPro" id="IPR004147">
    <property type="entry name" value="ABC1_dom"/>
</dbReference>
<name>A0A8H4R496_9AGAR</name>
<accession>A0A8H4R496</accession>
<feature type="region of interest" description="Disordered" evidence="2">
    <location>
        <begin position="512"/>
        <end position="532"/>
    </location>
</feature>
<comment type="similarity">
    <text evidence="1">Belongs to the protein kinase superfamily. ADCK protein kinase family.</text>
</comment>
<evidence type="ECO:0000313" key="5">
    <source>
        <dbReference type="Proteomes" id="UP000521872"/>
    </source>
</evidence>
<dbReference type="InterPro" id="IPR045307">
    <property type="entry name" value="ADCK1_dom"/>
</dbReference>
<comment type="caution">
    <text evidence="4">The sequence shown here is derived from an EMBL/GenBank/DDBJ whole genome shotgun (WGS) entry which is preliminary data.</text>
</comment>
<feature type="domain" description="ABC1 atypical kinase-like" evidence="3">
    <location>
        <begin position="406"/>
        <end position="484"/>
    </location>
</feature>
<dbReference type="SUPFAM" id="SSF56112">
    <property type="entry name" value="Protein kinase-like (PK-like)"/>
    <property type="match status" value="1"/>
</dbReference>
<evidence type="ECO:0000256" key="1">
    <source>
        <dbReference type="ARBA" id="ARBA00009670"/>
    </source>
</evidence>
<sequence length="682" mass="76788">MLSLPTRSRVLLLSQNTRRKLFLNTPTRRLNSTSTSPPKAKGTGTPHSHSAHTSSPAPSRRPSRLAKYARRTGYVVAGLGTAYVVDKTYNASAIFRNLRTLYTCAMITLDYKLNFTPEKSEQIPQLHERVAQRVFDLMTGNGGLYIKIGQAIGANAAVLPQPMQVKFASLFDDAPQIPYSVVHDVFVKELGRPPSGPNGVFEIFEEKAVASASIAQVHKAKLWPRIGPDGKPEKEERWVAVKVQKPDVGKQMEWDLGAYRMVMWMFENWAFDLPVYFVVDFISDHLRQELDFLREADNARQTAEFVASEPRLRDKVHIPIVYPEYSTKKVMTAEWIDGVRLSDKAGIFRLMGETPPGGLSDAPIDPASAASLVASSPTSSSQNSSASAVSSLSLHMPAKPLKGGVQSIMQTMVELFSAQMFDWGWVHCDPHPGNVLVRPSPTNPRQPQVVLLDHGLYVRVPEDFKRDWVRLWRAMLAGDYAGVDAVTRGWGFGLPDLMASFTLMKPTILKKGRKSKKKEDGTEEKPKERRPLTQYEISVKMKQKLREFLSDTDRMPKVLIFLTRNMRMVQGNNQSFGSPVNRIKITGFWASRSLTRNLSLSPSERLVEWWHHLVFRAIMFRLDLAFYKSKFLAWIRNWRVRLHLARAGARATGGFEEELEKTMRGFAKDNLGIEVDAGVFAG</sequence>
<dbReference type="InterPro" id="IPR011009">
    <property type="entry name" value="Kinase-like_dom_sf"/>
</dbReference>
<feature type="domain" description="ABC1 atypical kinase-like" evidence="3">
    <location>
        <begin position="170"/>
        <end position="344"/>
    </location>
</feature>
<feature type="region of interest" description="Disordered" evidence="2">
    <location>
        <begin position="22"/>
        <end position="65"/>
    </location>
</feature>
<dbReference type="CDD" id="cd13969">
    <property type="entry name" value="ADCK1-like"/>
    <property type="match status" value="1"/>
</dbReference>
<evidence type="ECO:0000313" key="4">
    <source>
        <dbReference type="EMBL" id="KAF4622044.1"/>
    </source>
</evidence>
<protein>
    <recommendedName>
        <fullName evidence="3">ABC1 atypical kinase-like domain-containing protein</fullName>
    </recommendedName>
</protein>
<gene>
    <name evidence="4" type="ORF">D9613_009152</name>
</gene>
<proteinExistence type="inferred from homology"/>
<organism evidence="4 5">
    <name type="scientific">Agrocybe pediades</name>
    <dbReference type="NCBI Taxonomy" id="84607"/>
    <lineage>
        <taxon>Eukaryota</taxon>
        <taxon>Fungi</taxon>
        <taxon>Dikarya</taxon>
        <taxon>Basidiomycota</taxon>
        <taxon>Agaricomycotina</taxon>
        <taxon>Agaricomycetes</taxon>
        <taxon>Agaricomycetidae</taxon>
        <taxon>Agaricales</taxon>
        <taxon>Agaricineae</taxon>
        <taxon>Strophariaceae</taxon>
        <taxon>Agrocybe</taxon>
    </lineage>
</organism>
<evidence type="ECO:0000259" key="3">
    <source>
        <dbReference type="Pfam" id="PF03109"/>
    </source>
</evidence>
<dbReference type="Pfam" id="PF03109">
    <property type="entry name" value="ABC1"/>
    <property type="match status" value="2"/>
</dbReference>
<feature type="compositionally biased region" description="Low complexity" evidence="2">
    <location>
        <begin position="45"/>
        <end position="60"/>
    </location>
</feature>